<protein>
    <recommendedName>
        <fullName evidence="1">Zinc finger CGNR domain-containing protein</fullName>
    </recommendedName>
</protein>
<dbReference type="Gene3D" id="1.10.3300.10">
    <property type="entry name" value="Jann2411-like domain"/>
    <property type="match status" value="1"/>
</dbReference>
<dbReference type="SUPFAM" id="SSF160904">
    <property type="entry name" value="Jann2411-like"/>
    <property type="match status" value="1"/>
</dbReference>
<feature type="domain" description="Zinc finger CGNR" evidence="1">
    <location>
        <begin position="136"/>
        <end position="178"/>
    </location>
</feature>
<dbReference type="InterPro" id="IPR023286">
    <property type="entry name" value="ABATE_dom_sf"/>
</dbReference>
<organism evidence="2 3">
    <name type="scientific">Streptomyces incarnatus</name>
    <dbReference type="NCBI Taxonomy" id="665007"/>
    <lineage>
        <taxon>Bacteria</taxon>
        <taxon>Bacillati</taxon>
        <taxon>Actinomycetota</taxon>
        <taxon>Actinomycetes</taxon>
        <taxon>Kitasatosporales</taxon>
        <taxon>Streptomycetaceae</taxon>
        <taxon>Streptomyces</taxon>
    </lineage>
</organism>
<dbReference type="PANTHER" id="PTHR35525:SF3">
    <property type="entry name" value="BLL6575 PROTEIN"/>
    <property type="match status" value="1"/>
</dbReference>
<keyword evidence="3" id="KW-1185">Reference proteome</keyword>
<name>A0ABM5TWP8_9ACTN</name>
<accession>A0ABM5TWP8</accession>
<evidence type="ECO:0000259" key="1">
    <source>
        <dbReference type="Pfam" id="PF11706"/>
    </source>
</evidence>
<evidence type="ECO:0000313" key="3">
    <source>
        <dbReference type="Proteomes" id="UP000035366"/>
    </source>
</evidence>
<dbReference type="Pfam" id="PF07336">
    <property type="entry name" value="ABATE"/>
    <property type="match status" value="1"/>
</dbReference>
<gene>
    <name evidence="2" type="ORF">ABB07_37455</name>
</gene>
<dbReference type="EMBL" id="CP011497">
    <property type="protein sequence ID" value="AKJ15549.1"/>
    <property type="molecule type" value="Genomic_DNA"/>
</dbReference>
<dbReference type="InterPro" id="IPR021005">
    <property type="entry name" value="Znf_CGNR"/>
</dbReference>
<dbReference type="PANTHER" id="PTHR35525">
    <property type="entry name" value="BLL6575 PROTEIN"/>
    <property type="match status" value="1"/>
</dbReference>
<dbReference type="Proteomes" id="UP000035366">
    <property type="component" value="Chromosome"/>
</dbReference>
<sequence length="183" mass="19127">MRRLLDASVALVNALTDGEARGRHYRAPAGAERVAAVRSALSAGPDLGLGEADRLAATARTLRSVFEAAAADRLDDAALALNALLRETGARPQLDRAAGEPWQVHFHGADDSYAVGWSAGCATGLAMALGSDYAGRLGVCAAPRCDRVYVDTSRNAGRQFCSTACQNRVKAAAFRARRASGQA</sequence>
<reference evidence="2 3" key="1">
    <citation type="journal article" date="2015" name="ISME J.">
        <title>Draft Genome Sequence of Streptomyces incarnatus NRRL8089, which Produces the Nucleoside Antibiotic Sinefungin.</title>
        <authorList>
            <person name="Oshima K."/>
            <person name="Hattori M."/>
            <person name="Shimizu H."/>
            <person name="Fukuda K."/>
            <person name="Nemoto M."/>
            <person name="Inagaki K."/>
            <person name="Tamura T."/>
        </authorList>
    </citation>
    <scope>NUCLEOTIDE SEQUENCE [LARGE SCALE GENOMIC DNA]</scope>
    <source>
        <strain evidence="2 3">NRRL 8089</strain>
    </source>
</reference>
<proteinExistence type="predicted"/>
<dbReference type="Pfam" id="PF11706">
    <property type="entry name" value="zf-CGNR"/>
    <property type="match status" value="1"/>
</dbReference>
<evidence type="ECO:0000313" key="2">
    <source>
        <dbReference type="EMBL" id="AKJ15549.1"/>
    </source>
</evidence>
<dbReference type="InterPro" id="IPR010852">
    <property type="entry name" value="ABATE"/>
</dbReference>